<gene>
    <name evidence="2" type="ORF">AAA083_07130</name>
</gene>
<protein>
    <submittedName>
        <fullName evidence="2">LicD family protein</fullName>
    </submittedName>
</protein>
<organism evidence="2 3">
    <name type="scientific">Raoultibacter massiliensis</name>
    <dbReference type="NCBI Taxonomy" id="1852371"/>
    <lineage>
        <taxon>Bacteria</taxon>
        <taxon>Bacillati</taxon>
        <taxon>Actinomycetota</taxon>
        <taxon>Coriobacteriia</taxon>
        <taxon>Eggerthellales</taxon>
        <taxon>Eggerthellaceae</taxon>
        <taxon>Raoultibacter</taxon>
    </lineage>
</organism>
<evidence type="ECO:0000259" key="1">
    <source>
        <dbReference type="Pfam" id="PF04991"/>
    </source>
</evidence>
<evidence type="ECO:0000313" key="3">
    <source>
        <dbReference type="Proteomes" id="UP001487305"/>
    </source>
</evidence>
<accession>A0ABV1JCD5</accession>
<dbReference type="InterPro" id="IPR052942">
    <property type="entry name" value="LPS_cholinephosphotransferase"/>
</dbReference>
<dbReference type="EMBL" id="JBBNOP010000005">
    <property type="protein sequence ID" value="MEQ3362745.1"/>
    <property type="molecule type" value="Genomic_DNA"/>
</dbReference>
<dbReference type="PANTHER" id="PTHR43404:SF2">
    <property type="entry name" value="LIPOPOLYSACCHARIDE CHOLINEPHOSPHOTRANSFERASE LICD"/>
    <property type="match status" value="1"/>
</dbReference>
<sequence>MMYDDGVLRKLQLEQLDVLKKIDELCRANGIEYFLDSGTALGAVRHRGFIPWDDDIDIGMKRDDYERFIEAAKRELGESYEVGIPGETAGYAPMFAKIWKRGTKFYTQETIEASFDQGIFVDVFPYDPVFADERERGRQFSRCTFWQRVSYLYHAKSVHVPHKGALGAVERAACVVAHYACRILFDPKRMAKSFERSARSASGIADGDLFAAMAYPPDPPFAASTLWPTVPCEFEGGSYPVPHDVETYLKTWYGPSYMEMPPLELRTNHAPMVLDFGEGPVDPHGKNGGWR</sequence>
<keyword evidence="3" id="KW-1185">Reference proteome</keyword>
<feature type="domain" description="LicD/FKTN/FKRP nucleotidyltransferase" evidence="1">
    <location>
        <begin position="26"/>
        <end position="136"/>
    </location>
</feature>
<dbReference type="Proteomes" id="UP001487305">
    <property type="component" value="Unassembled WGS sequence"/>
</dbReference>
<reference evidence="2 3" key="1">
    <citation type="submission" date="2024-04" db="EMBL/GenBank/DDBJ databases">
        <title>Human intestinal bacterial collection.</title>
        <authorList>
            <person name="Pauvert C."/>
            <person name="Hitch T.C.A."/>
            <person name="Clavel T."/>
        </authorList>
    </citation>
    <scope>NUCLEOTIDE SEQUENCE [LARGE SCALE GENOMIC DNA]</scope>
    <source>
        <strain evidence="2 3">CLA-KB-H42</strain>
    </source>
</reference>
<proteinExistence type="predicted"/>
<dbReference type="PANTHER" id="PTHR43404">
    <property type="entry name" value="LIPOPOLYSACCHARIDE CHOLINEPHOSPHOTRANSFERASE LICD"/>
    <property type="match status" value="1"/>
</dbReference>
<dbReference type="RefSeq" id="WP_102374994.1">
    <property type="nucleotide sequence ID" value="NZ_JBBNOP010000005.1"/>
</dbReference>
<comment type="caution">
    <text evidence="2">The sequence shown here is derived from an EMBL/GenBank/DDBJ whole genome shotgun (WGS) entry which is preliminary data.</text>
</comment>
<evidence type="ECO:0000313" key="2">
    <source>
        <dbReference type="EMBL" id="MEQ3362745.1"/>
    </source>
</evidence>
<name>A0ABV1JCD5_9ACTN</name>
<dbReference type="InterPro" id="IPR007074">
    <property type="entry name" value="LicD/FKTN/FKRP_NTP_transf"/>
</dbReference>
<dbReference type="Pfam" id="PF04991">
    <property type="entry name" value="LicD"/>
    <property type="match status" value="1"/>
</dbReference>